<evidence type="ECO:0000256" key="2">
    <source>
        <dbReference type="SAM" id="MobiDB-lite"/>
    </source>
</evidence>
<feature type="compositionally biased region" description="Low complexity" evidence="2">
    <location>
        <begin position="190"/>
        <end position="201"/>
    </location>
</feature>
<feature type="compositionally biased region" description="Low complexity" evidence="2">
    <location>
        <begin position="133"/>
        <end position="151"/>
    </location>
</feature>
<dbReference type="PANTHER" id="PTHR31044">
    <property type="entry name" value="BETA-1,3 GLUCANASE"/>
    <property type="match status" value="1"/>
</dbReference>
<dbReference type="InterPro" id="IPR012946">
    <property type="entry name" value="X8"/>
</dbReference>
<accession>A0AA88WEN0</accession>
<comment type="caution">
    <text evidence="4">The sequence shown here is derived from an EMBL/GenBank/DDBJ whole genome shotgun (WGS) entry which is preliminary data.</text>
</comment>
<dbReference type="EMBL" id="JAVXUP010000622">
    <property type="protein sequence ID" value="KAK3024025.1"/>
    <property type="molecule type" value="Genomic_DNA"/>
</dbReference>
<protein>
    <recommendedName>
        <fullName evidence="3">X8 domain-containing protein</fullName>
    </recommendedName>
</protein>
<evidence type="ECO:0000259" key="3">
    <source>
        <dbReference type="SMART" id="SM00768"/>
    </source>
</evidence>
<dbReference type="InterPro" id="IPR044788">
    <property type="entry name" value="X8_dom_prot"/>
</dbReference>
<dbReference type="AlphaFoldDB" id="A0AA88WEN0"/>
<feature type="domain" description="X8" evidence="3">
    <location>
        <begin position="203"/>
        <end position="287"/>
    </location>
</feature>
<dbReference type="Pfam" id="PF07983">
    <property type="entry name" value="X8"/>
    <property type="match status" value="1"/>
</dbReference>
<feature type="compositionally biased region" description="Low complexity" evidence="2">
    <location>
        <begin position="308"/>
        <end position="321"/>
    </location>
</feature>
<proteinExistence type="predicted"/>
<feature type="region of interest" description="Disordered" evidence="2">
    <location>
        <begin position="129"/>
        <end position="201"/>
    </location>
</feature>
<sequence length="366" mass="38627">NLDFWYPTTVSDLSKVTFHRGKGLANKAVYWVVVKPRNLSLQQDWCFSCLRNLIFCIAASNGREVVIEVGEMGGRILRRPMFFLLCLFLISDSSVAEKPPPEAKRQSEKLDQQETRIISSSEFASQLDATPGSIPIINPTTPSTNTPIVNPVYPPPPSTTTSPIVNPSSPQPPTTTSPMINPGSPPPPTATTTTPTPASSGGSWCIASPTASETALQVALDYACGYGGADCSAIQPGASCYNPNTLRDHASYAFNDYYQKNPAPTSCAFGGTAQLTSTDPSSGSCKFSTPKSTTSISPPMNPIPTTPSAPTTYGTTPSTPTIYSEPTGYGSEPTATPSSADSISCNLLLLFTTACLVVSLVAANHI</sequence>
<dbReference type="SMART" id="SM00768">
    <property type="entry name" value="X8"/>
    <property type="match status" value="1"/>
</dbReference>
<evidence type="ECO:0000256" key="1">
    <source>
        <dbReference type="ARBA" id="ARBA00022729"/>
    </source>
</evidence>
<dbReference type="PANTHER" id="PTHR31044:SF132">
    <property type="entry name" value="BETA-1,3 GLUCANASE"/>
    <property type="match status" value="1"/>
</dbReference>
<feature type="compositionally biased region" description="Low complexity" evidence="2">
    <location>
        <begin position="159"/>
        <end position="168"/>
    </location>
</feature>
<name>A0AA88WEN0_9ASTE</name>
<dbReference type="FunFam" id="1.20.58.1040:FF:000007">
    <property type="entry name" value="PLASMODESMATA CALLOSE-BINDING PROTEIN 2"/>
    <property type="match status" value="1"/>
</dbReference>
<feature type="non-terminal residue" evidence="4">
    <location>
        <position position="366"/>
    </location>
</feature>
<feature type="region of interest" description="Disordered" evidence="2">
    <location>
        <begin position="280"/>
        <end position="336"/>
    </location>
</feature>
<evidence type="ECO:0000313" key="4">
    <source>
        <dbReference type="EMBL" id="KAK3024025.1"/>
    </source>
</evidence>
<dbReference type="Gene3D" id="1.20.58.1040">
    <property type="match status" value="1"/>
</dbReference>
<evidence type="ECO:0000313" key="5">
    <source>
        <dbReference type="Proteomes" id="UP001188597"/>
    </source>
</evidence>
<dbReference type="Proteomes" id="UP001188597">
    <property type="component" value="Unassembled WGS sequence"/>
</dbReference>
<reference evidence="4" key="1">
    <citation type="submission" date="2022-12" db="EMBL/GenBank/DDBJ databases">
        <title>Draft genome assemblies for two species of Escallonia (Escalloniales).</title>
        <authorList>
            <person name="Chanderbali A."/>
            <person name="Dervinis C."/>
            <person name="Anghel I."/>
            <person name="Soltis D."/>
            <person name="Soltis P."/>
            <person name="Zapata F."/>
        </authorList>
    </citation>
    <scope>NUCLEOTIDE SEQUENCE</scope>
    <source>
        <strain evidence="4">UCBG64.0493</strain>
        <tissue evidence="4">Leaf</tissue>
    </source>
</reference>
<dbReference type="GO" id="GO:0009506">
    <property type="term" value="C:plasmodesma"/>
    <property type="evidence" value="ECO:0007669"/>
    <property type="project" value="UniProtKB-ARBA"/>
</dbReference>
<organism evidence="4 5">
    <name type="scientific">Escallonia herrerae</name>
    <dbReference type="NCBI Taxonomy" id="1293975"/>
    <lineage>
        <taxon>Eukaryota</taxon>
        <taxon>Viridiplantae</taxon>
        <taxon>Streptophyta</taxon>
        <taxon>Embryophyta</taxon>
        <taxon>Tracheophyta</taxon>
        <taxon>Spermatophyta</taxon>
        <taxon>Magnoliopsida</taxon>
        <taxon>eudicotyledons</taxon>
        <taxon>Gunneridae</taxon>
        <taxon>Pentapetalae</taxon>
        <taxon>asterids</taxon>
        <taxon>campanulids</taxon>
        <taxon>Escalloniales</taxon>
        <taxon>Escalloniaceae</taxon>
        <taxon>Escallonia</taxon>
    </lineage>
</organism>
<gene>
    <name evidence="4" type="ORF">RJ639_044127</name>
</gene>
<feature type="compositionally biased region" description="Low complexity" evidence="2">
    <location>
        <begin position="288"/>
        <end position="298"/>
    </location>
</feature>
<keyword evidence="1" id="KW-0732">Signal</keyword>
<keyword evidence="5" id="KW-1185">Reference proteome</keyword>